<name>A0A2M8P8K8_9CHLR</name>
<feature type="transmembrane region" description="Helical" evidence="6">
    <location>
        <begin position="59"/>
        <end position="76"/>
    </location>
</feature>
<dbReference type="Pfam" id="PF01040">
    <property type="entry name" value="UbiA"/>
    <property type="match status" value="1"/>
</dbReference>
<dbReference type="InterPro" id="IPR000537">
    <property type="entry name" value="UbiA_prenyltransferase"/>
</dbReference>
<dbReference type="GO" id="GO:0016020">
    <property type="term" value="C:membrane"/>
    <property type="evidence" value="ECO:0007669"/>
    <property type="project" value="UniProtKB-SubCell"/>
</dbReference>
<keyword evidence="4 6" id="KW-1133">Transmembrane helix</keyword>
<evidence type="ECO:0000313" key="8">
    <source>
        <dbReference type="EMBL" id="PJF33907.1"/>
    </source>
</evidence>
<evidence type="ECO:0000256" key="1">
    <source>
        <dbReference type="ARBA" id="ARBA00004141"/>
    </source>
</evidence>
<proteinExistence type="predicted"/>
<keyword evidence="5 6" id="KW-0472">Membrane</keyword>
<dbReference type="AlphaFoldDB" id="A0A2M8P8K8"/>
<comment type="subcellular location">
    <subcellularLocation>
        <location evidence="1">Membrane</location>
        <topology evidence="1">Multi-pass membrane protein</topology>
    </subcellularLocation>
</comment>
<organism evidence="7 9">
    <name type="scientific">Candidatus Thermofonsia Clade 1 bacterium</name>
    <dbReference type="NCBI Taxonomy" id="2364210"/>
    <lineage>
        <taxon>Bacteria</taxon>
        <taxon>Bacillati</taxon>
        <taxon>Chloroflexota</taxon>
        <taxon>Candidatus Thermofontia</taxon>
        <taxon>Candidatus Thermofonsia Clade 1</taxon>
    </lineage>
</organism>
<dbReference type="PANTHER" id="PTHR13929:SF0">
    <property type="entry name" value="UBIA PRENYLTRANSFERASE DOMAIN-CONTAINING PROTEIN 1"/>
    <property type="match status" value="1"/>
</dbReference>
<evidence type="ECO:0000313" key="9">
    <source>
        <dbReference type="Proteomes" id="UP000229681"/>
    </source>
</evidence>
<dbReference type="Proteomes" id="UP000229681">
    <property type="component" value="Unassembled WGS sequence"/>
</dbReference>
<feature type="non-terminal residue" evidence="7">
    <location>
        <position position="128"/>
    </location>
</feature>
<evidence type="ECO:0000256" key="3">
    <source>
        <dbReference type="ARBA" id="ARBA00022692"/>
    </source>
</evidence>
<dbReference type="PANTHER" id="PTHR13929">
    <property type="entry name" value="1,4-DIHYDROXY-2-NAPHTHOATE OCTAPRENYLTRANSFERASE"/>
    <property type="match status" value="1"/>
</dbReference>
<accession>A0A2M8P8K8</accession>
<feature type="transmembrane region" description="Helical" evidence="6">
    <location>
        <begin position="88"/>
        <end position="106"/>
    </location>
</feature>
<comment type="caution">
    <text evidence="7">The sequence shown here is derived from an EMBL/GenBank/DDBJ whole genome shotgun (WGS) entry which is preliminary data.</text>
</comment>
<dbReference type="InterPro" id="IPR026046">
    <property type="entry name" value="UBIAD1"/>
</dbReference>
<dbReference type="GO" id="GO:0009234">
    <property type="term" value="P:menaquinone biosynthetic process"/>
    <property type="evidence" value="ECO:0007669"/>
    <property type="project" value="TreeGrafter"/>
</dbReference>
<gene>
    <name evidence="8" type="ORF">CUN49_17425</name>
    <name evidence="7" type="ORF">CUN49_17430</name>
</gene>
<dbReference type="EMBL" id="PGTM01000697">
    <property type="protein sequence ID" value="PJF33907.1"/>
    <property type="molecule type" value="Genomic_DNA"/>
</dbReference>
<evidence type="ECO:0000256" key="4">
    <source>
        <dbReference type="ARBA" id="ARBA00022989"/>
    </source>
</evidence>
<keyword evidence="2 7" id="KW-0808">Transferase</keyword>
<protein>
    <submittedName>
        <fullName evidence="7">1,4-dihydroxy-2-naphthoate polyprenyltransferase</fullName>
    </submittedName>
</protein>
<dbReference type="GO" id="GO:0042371">
    <property type="term" value="P:vitamin K biosynthetic process"/>
    <property type="evidence" value="ECO:0007669"/>
    <property type="project" value="TreeGrafter"/>
</dbReference>
<evidence type="ECO:0000256" key="6">
    <source>
        <dbReference type="SAM" id="Phobius"/>
    </source>
</evidence>
<dbReference type="CDD" id="cd13962">
    <property type="entry name" value="PT_UbiA_UBIAD1"/>
    <property type="match status" value="1"/>
</dbReference>
<dbReference type="EMBL" id="PGTM01000698">
    <property type="protein sequence ID" value="PJF33905.1"/>
    <property type="molecule type" value="Genomic_DNA"/>
</dbReference>
<evidence type="ECO:0000313" key="7">
    <source>
        <dbReference type="EMBL" id="PJF33905.1"/>
    </source>
</evidence>
<keyword evidence="3 6" id="KW-0812">Transmembrane</keyword>
<feature type="transmembrane region" description="Helical" evidence="6">
    <location>
        <begin position="33"/>
        <end position="53"/>
    </location>
</feature>
<evidence type="ECO:0000256" key="5">
    <source>
        <dbReference type="ARBA" id="ARBA00023136"/>
    </source>
</evidence>
<reference evidence="7 9" key="1">
    <citation type="submission" date="2017-11" db="EMBL/GenBank/DDBJ databases">
        <title>Evolution of Phototrophy in the Chloroflexi Phylum Driven by Horizontal Gene Transfer.</title>
        <authorList>
            <person name="Ward L.M."/>
            <person name="Hemp J."/>
            <person name="Shih P.M."/>
            <person name="Mcglynn S.E."/>
            <person name="Fischer W."/>
        </authorList>
    </citation>
    <scope>NUCLEOTIDE SEQUENCE [LARGE SCALE GENOMIC DNA]</scope>
    <source>
        <strain evidence="7">JP3_13</strain>
    </source>
</reference>
<sequence length="128" mass="13058">MNEYVDFQRGTDALKVAGMGMVLSEGKLSARQVLIGAIVTTVSGALIGLVLVALSGTTLLFIGMFGVAALILYTAGPLPLSHLGLGEVTAFLCFGPLMTFGTYYAVSGQESVTALLAGVPLGFTVAAI</sequence>
<evidence type="ECO:0000256" key="2">
    <source>
        <dbReference type="ARBA" id="ARBA00022679"/>
    </source>
</evidence>
<dbReference type="GO" id="GO:0004659">
    <property type="term" value="F:prenyltransferase activity"/>
    <property type="evidence" value="ECO:0007669"/>
    <property type="project" value="InterPro"/>
</dbReference>